<dbReference type="EMBL" id="GEDC01020708">
    <property type="protein sequence ID" value="JAS16590.1"/>
    <property type="molecule type" value="Transcribed_RNA"/>
</dbReference>
<name>A0A1B6CSZ0_9HEMI</name>
<evidence type="ECO:0008006" key="2">
    <source>
        <dbReference type="Google" id="ProtNLM"/>
    </source>
</evidence>
<feature type="non-terminal residue" evidence="1">
    <location>
        <position position="299"/>
    </location>
</feature>
<reference evidence="1" key="1">
    <citation type="submission" date="2015-12" db="EMBL/GenBank/DDBJ databases">
        <title>De novo transcriptome assembly of four potential Pierce s Disease insect vectors from Arizona vineyards.</title>
        <authorList>
            <person name="Tassone E.E."/>
        </authorList>
    </citation>
    <scope>NUCLEOTIDE SEQUENCE</scope>
</reference>
<evidence type="ECO:0000313" key="1">
    <source>
        <dbReference type="EMBL" id="JAS16590.1"/>
    </source>
</evidence>
<dbReference type="AlphaFoldDB" id="A0A1B6CSZ0"/>
<gene>
    <name evidence="1" type="ORF">g.5763</name>
</gene>
<protein>
    <recommendedName>
        <fullName evidence="2">Titin</fullName>
    </recommendedName>
</protein>
<proteinExistence type="predicted"/>
<sequence length="299" mass="33144">DTIIQPTDSIVESTTEDAVTVTEIETHIVKEGDKKRVVKKKVVKKKVKGKEETQIIEETPVEGVIVEEESELIPAVEGVVATPIVEFPDEVTVTEVETKTVDDKGKVTVIKKRVVKKKKDGKEEVSVIEDKPTVEIIKKPSHPKEIPSVEDTIIQPTDSIVESTTEDAVTVTEIETHIVKEGDKKRVVKKKVVKKKVKGKEETQIIEETPVEGVIVEEESELIPAVEGVVATPIVEFPDEVTVTEVETKTVDDKGKVKVIKKRVVKKKKDGKEEVSVIEDKPTVEIIKKPSHPKEIPSV</sequence>
<accession>A0A1B6CSZ0</accession>
<feature type="non-terminal residue" evidence="1">
    <location>
        <position position="1"/>
    </location>
</feature>
<organism evidence="1">
    <name type="scientific">Clastoptera arizonana</name>
    <name type="common">Arizona spittle bug</name>
    <dbReference type="NCBI Taxonomy" id="38151"/>
    <lineage>
        <taxon>Eukaryota</taxon>
        <taxon>Metazoa</taxon>
        <taxon>Ecdysozoa</taxon>
        <taxon>Arthropoda</taxon>
        <taxon>Hexapoda</taxon>
        <taxon>Insecta</taxon>
        <taxon>Pterygota</taxon>
        <taxon>Neoptera</taxon>
        <taxon>Paraneoptera</taxon>
        <taxon>Hemiptera</taxon>
        <taxon>Auchenorrhyncha</taxon>
        <taxon>Cercopoidea</taxon>
        <taxon>Clastopteridae</taxon>
        <taxon>Clastoptera</taxon>
    </lineage>
</organism>